<reference evidence="1" key="1">
    <citation type="submission" date="2020-02" db="EMBL/GenBank/DDBJ databases">
        <title>Synteny-based analysis reveals conserved mechanism for high triclosan tolerance in Pseudomonas, as well as instances of horizontal transfer.</title>
        <authorList>
            <person name="Mcfarland A.G."/>
            <person name="Bertucci H.K."/>
            <person name="Litmann E."/>
            <person name="Shen J."/>
            <person name="Huttenhower C."/>
            <person name="Hartmann E.M."/>
        </authorList>
    </citation>
    <scope>NUCLEOTIDE SEQUENCE</scope>
    <source>
        <strain evidence="1">109A1</strain>
    </source>
</reference>
<protein>
    <submittedName>
        <fullName evidence="1">Uncharacterized protein</fullName>
    </submittedName>
</protein>
<dbReference type="AlphaFoldDB" id="A0AA40V432"/>
<gene>
    <name evidence="1" type="ORF">G7024_00575</name>
</gene>
<dbReference type="RefSeq" id="WP_031643459.1">
    <property type="nucleotide sequence ID" value="NZ_JAAMRD010000001.1"/>
</dbReference>
<proteinExistence type="predicted"/>
<dbReference type="Proteomes" id="UP001138621">
    <property type="component" value="Unassembled WGS sequence"/>
</dbReference>
<sequence length="70" mass="7370">MRNMAPAQAAPGPFAVVAKTGHGVPAAPGFNGQKQNRHAAALGQAAAWRRTSALVRERPKMQRRGTPPDS</sequence>
<evidence type="ECO:0000313" key="1">
    <source>
        <dbReference type="EMBL" id="MBA1302888.1"/>
    </source>
</evidence>
<comment type="caution">
    <text evidence="1">The sequence shown here is derived from an EMBL/GenBank/DDBJ whole genome shotgun (WGS) entry which is preliminary data.</text>
</comment>
<dbReference type="EMBL" id="JAAMRD010000001">
    <property type="protein sequence ID" value="MBA1302888.1"/>
    <property type="molecule type" value="Genomic_DNA"/>
</dbReference>
<name>A0AA40V432_STUST</name>
<organism evidence="1 2">
    <name type="scientific">Stutzerimonas stutzeri</name>
    <name type="common">Pseudomonas stutzeri</name>
    <dbReference type="NCBI Taxonomy" id="316"/>
    <lineage>
        <taxon>Bacteria</taxon>
        <taxon>Pseudomonadati</taxon>
        <taxon>Pseudomonadota</taxon>
        <taxon>Gammaproteobacteria</taxon>
        <taxon>Pseudomonadales</taxon>
        <taxon>Pseudomonadaceae</taxon>
        <taxon>Stutzerimonas</taxon>
    </lineage>
</organism>
<evidence type="ECO:0000313" key="2">
    <source>
        <dbReference type="Proteomes" id="UP001138621"/>
    </source>
</evidence>
<accession>A0AA40V432</accession>